<sequence>MVSKKFQEYIDMSARAGKVGGANNYQAALLLGGFLVGCLATQVWNHFFKGLKQEKEGAAKQANQEQTYKVVRLPKEAADELRKSCPFLTIGTRFHLIDQLEIAGKETAFIDIVGGKSNPYLVPFDILHSISDIA</sequence>
<reference evidence="2 3" key="1">
    <citation type="submission" date="2019-04" db="EMBL/GenBank/DDBJ databases">
        <title>Genome analysis of Streptococcus suis strain WUSS424.</title>
        <authorList>
            <person name="Chen H."/>
            <person name="Gao X."/>
            <person name="Wu Z."/>
        </authorList>
    </citation>
    <scope>NUCLEOTIDE SEQUENCE [LARGE SCALE GENOMIC DNA]</scope>
    <source>
        <strain evidence="2 3">WUSS424</strain>
    </source>
</reference>
<organism evidence="2 3">
    <name type="scientific">Streptococcus suis</name>
    <dbReference type="NCBI Taxonomy" id="1307"/>
    <lineage>
        <taxon>Bacteria</taxon>
        <taxon>Bacillati</taxon>
        <taxon>Bacillota</taxon>
        <taxon>Bacilli</taxon>
        <taxon>Lactobacillales</taxon>
        <taxon>Streptococcaceae</taxon>
        <taxon>Streptococcus</taxon>
    </lineage>
</organism>
<name>A0A4T2GLK5_STRSU</name>
<evidence type="ECO:0000256" key="1">
    <source>
        <dbReference type="SAM" id="Phobius"/>
    </source>
</evidence>
<evidence type="ECO:0000313" key="3">
    <source>
        <dbReference type="Proteomes" id="UP000305165"/>
    </source>
</evidence>
<proteinExistence type="predicted"/>
<dbReference type="Proteomes" id="UP000305165">
    <property type="component" value="Unassembled WGS sequence"/>
</dbReference>
<gene>
    <name evidence="2" type="ORF">FAJ39_06205</name>
</gene>
<keyword evidence="1" id="KW-0812">Transmembrane</keyword>
<feature type="transmembrane region" description="Helical" evidence="1">
    <location>
        <begin position="25"/>
        <end position="45"/>
    </location>
</feature>
<evidence type="ECO:0000313" key="2">
    <source>
        <dbReference type="EMBL" id="TIH99787.1"/>
    </source>
</evidence>
<keyword evidence="1" id="KW-1133">Transmembrane helix</keyword>
<keyword evidence="1" id="KW-0472">Membrane</keyword>
<dbReference type="OrthoDB" id="9996673at2"/>
<dbReference type="AlphaFoldDB" id="A0A4T2GLK5"/>
<comment type="caution">
    <text evidence="2">The sequence shown here is derived from an EMBL/GenBank/DDBJ whole genome shotgun (WGS) entry which is preliminary data.</text>
</comment>
<dbReference type="EMBL" id="SSXO01000003">
    <property type="protein sequence ID" value="TIH99787.1"/>
    <property type="molecule type" value="Genomic_DNA"/>
</dbReference>
<protein>
    <submittedName>
        <fullName evidence="2">Uncharacterized protein</fullName>
    </submittedName>
</protein>
<accession>A0A4T2GLK5</accession>